<dbReference type="PANTHER" id="PTHR34413:SF2">
    <property type="entry name" value="PROPHAGE TAIL FIBER ASSEMBLY PROTEIN HOMOLOG TFAE-RELATED"/>
    <property type="match status" value="1"/>
</dbReference>
<evidence type="ECO:0000313" key="2">
    <source>
        <dbReference type="Proteomes" id="UP001158416"/>
    </source>
</evidence>
<dbReference type="InterPro" id="IPR051220">
    <property type="entry name" value="TFA_Chaperone"/>
</dbReference>
<comment type="caution">
    <text evidence="1">The sequence shown here is derived from an EMBL/GenBank/DDBJ whole genome shotgun (WGS) entry which is preliminary data.</text>
</comment>
<gene>
    <name evidence="1" type="ORF">N5C39_22815</name>
</gene>
<dbReference type="InterPro" id="IPR003458">
    <property type="entry name" value="Phage_T4_Gp38_tail_assem"/>
</dbReference>
<accession>A0AA42PWG0</accession>
<dbReference type="AlphaFoldDB" id="A0AA42PWG0"/>
<name>A0AA42PWG0_9ENTR</name>
<sequence>MKTLGKFTRYTPTDKSRISEATFISELTGRGVIFLKDEKNVDWYDAQKTFTPDTMKVVFDDDNVIRFFSTDASMLNPVDMFVGELPLSDVPDGINIYGEWIFDQGKVVRRKYSKDELINMAEGQKKSLLNVAKEAIAPLQDAVDMNVSTKEEEQLLVEWKKYRVLLNRVNTSIAPDIEWPTVPN</sequence>
<evidence type="ECO:0000313" key="1">
    <source>
        <dbReference type="EMBL" id="MDH1321205.1"/>
    </source>
</evidence>
<dbReference type="Pfam" id="PF02413">
    <property type="entry name" value="Caudo_TAP"/>
    <property type="match status" value="1"/>
</dbReference>
<dbReference type="PANTHER" id="PTHR34413">
    <property type="entry name" value="PROPHAGE TAIL FIBER ASSEMBLY PROTEIN HOMOLOG TFAE-RELATED-RELATED"/>
    <property type="match status" value="1"/>
</dbReference>
<proteinExistence type="predicted"/>
<reference evidence="1" key="1">
    <citation type="submission" date="2022-09" db="EMBL/GenBank/DDBJ databases">
        <title>Intensive care unit water sources are persistently colonized with multi-drug resistant bacteria and are the site of extensive horizontal gene transfer of antibiotic resistance genes.</title>
        <authorList>
            <person name="Diorio-Toth L."/>
        </authorList>
    </citation>
    <scope>NUCLEOTIDE SEQUENCE</scope>
    <source>
        <strain evidence="1">GD03936</strain>
    </source>
</reference>
<protein>
    <submittedName>
        <fullName evidence="1">Tail fiber assembly protein</fullName>
    </submittedName>
</protein>
<dbReference type="RefSeq" id="WP_280030370.1">
    <property type="nucleotide sequence ID" value="NZ_JAOCAP010000020.1"/>
</dbReference>
<dbReference type="Proteomes" id="UP001158416">
    <property type="component" value="Unassembled WGS sequence"/>
</dbReference>
<dbReference type="EMBL" id="JAOCAP010000020">
    <property type="protein sequence ID" value="MDH1321205.1"/>
    <property type="molecule type" value="Genomic_DNA"/>
</dbReference>
<organism evidence="1 2">
    <name type="scientific">Enterobacter bugandensis</name>
    <dbReference type="NCBI Taxonomy" id="881260"/>
    <lineage>
        <taxon>Bacteria</taxon>
        <taxon>Pseudomonadati</taxon>
        <taxon>Pseudomonadota</taxon>
        <taxon>Gammaproteobacteria</taxon>
        <taxon>Enterobacterales</taxon>
        <taxon>Enterobacteriaceae</taxon>
        <taxon>Enterobacter</taxon>
    </lineage>
</organism>